<dbReference type="NCBIfam" id="TIGR01509">
    <property type="entry name" value="HAD-SF-IA-v3"/>
    <property type="match status" value="1"/>
</dbReference>
<dbReference type="PANTHER" id="PTHR46470:SF2">
    <property type="entry name" value="GLYCERALDEHYDE 3-PHOSPHATE PHOSPHATASE"/>
    <property type="match status" value="1"/>
</dbReference>
<proteinExistence type="predicted"/>
<dbReference type="Gene3D" id="3.40.50.1000">
    <property type="entry name" value="HAD superfamily/HAD-like"/>
    <property type="match status" value="1"/>
</dbReference>
<dbReference type="Proteomes" id="UP000838686">
    <property type="component" value="Unassembled WGS sequence"/>
</dbReference>
<dbReference type="Gene3D" id="1.10.150.520">
    <property type="match status" value="1"/>
</dbReference>
<gene>
    <name evidence="5" type="primary">ppaX_1</name>
    <name evidence="5" type="ORF">PAECIP111893_01130</name>
</gene>
<accession>A0ABM9BYY6</accession>
<dbReference type="InterPro" id="IPR006439">
    <property type="entry name" value="HAD-SF_hydro_IA"/>
</dbReference>
<evidence type="ECO:0000256" key="4">
    <source>
        <dbReference type="ARBA" id="ARBA00022842"/>
    </source>
</evidence>
<dbReference type="EC" id="3.6.1.1" evidence="5"/>
<dbReference type="InterPro" id="IPR023214">
    <property type="entry name" value="HAD_sf"/>
</dbReference>
<evidence type="ECO:0000313" key="6">
    <source>
        <dbReference type="Proteomes" id="UP000838686"/>
    </source>
</evidence>
<dbReference type="SFLD" id="SFLDS00003">
    <property type="entry name" value="Haloacid_Dehalogenase"/>
    <property type="match status" value="1"/>
</dbReference>
<keyword evidence="4" id="KW-0460">Magnesium</keyword>
<evidence type="ECO:0000256" key="3">
    <source>
        <dbReference type="ARBA" id="ARBA00022801"/>
    </source>
</evidence>
<dbReference type="Pfam" id="PF13419">
    <property type="entry name" value="HAD_2"/>
    <property type="match status" value="1"/>
</dbReference>
<dbReference type="NCBIfam" id="TIGR01549">
    <property type="entry name" value="HAD-SF-IA-v1"/>
    <property type="match status" value="1"/>
</dbReference>
<name>A0ABM9BYY6_9BACL</name>
<keyword evidence="3 5" id="KW-0378">Hydrolase</keyword>
<dbReference type="PRINTS" id="PR00413">
    <property type="entry name" value="HADHALOGNASE"/>
</dbReference>
<dbReference type="GO" id="GO:0004427">
    <property type="term" value="F:inorganic diphosphate phosphatase activity"/>
    <property type="evidence" value="ECO:0007669"/>
    <property type="project" value="UniProtKB-EC"/>
</dbReference>
<reference evidence="5" key="1">
    <citation type="submission" date="2022-01" db="EMBL/GenBank/DDBJ databases">
        <authorList>
            <person name="Criscuolo A."/>
        </authorList>
    </citation>
    <scope>NUCLEOTIDE SEQUENCE</scope>
    <source>
        <strain evidence="5">CIP111893</strain>
    </source>
</reference>
<keyword evidence="2" id="KW-0479">Metal-binding</keyword>
<dbReference type="EMBL" id="CAKMMF010000005">
    <property type="protein sequence ID" value="CAH1198844.1"/>
    <property type="molecule type" value="Genomic_DNA"/>
</dbReference>
<sequence length="223" mass="25572">MWRINTVIFDLDQTLLDKDQSLVSFSIYQYQHFSLHRFISDRDIFINKFKELNNIVMPKEEVYEKLVNSLGIERELYAGLLDDLNHNFHLYSVGFPGLQETLEWLKAKGYKLGMVTNGRAFYQRNKIEALGITEYFDDIVISGAVNLRKPDRAIFQLALSNLNAQVECTVFVGDSLEADIIPSKELGMFTILKSKELSNHPSVDAVCDDLAQIPNLIVDLMME</sequence>
<dbReference type="InterPro" id="IPR036412">
    <property type="entry name" value="HAD-like_sf"/>
</dbReference>
<evidence type="ECO:0000313" key="5">
    <source>
        <dbReference type="EMBL" id="CAH1198844.1"/>
    </source>
</evidence>
<comment type="caution">
    <text evidence="5">The sequence shown here is derived from an EMBL/GenBank/DDBJ whole genome shotgun (WGS) entry which is preliminary data.</text>
</comment>
<protein>
    <submittedName>
        <fullName evidence="5">Pyrophosphatase PpaX</fullName>
        <ecNumber evidence="5">3.6.1.1</ecNumber>
    </submittedName>
</protein>
<dbReference type="SFLD" id="SFLDG01129">
    <property type="entry name" value="C1.5:_HAD__Beta-PGM__Phosphata"/>
    <property type="match status" value="1"/>
</dbReference>
<dbReference type="SUPFAM" id="SSF56784">
    <property type="entry name" value="HAD-like"/>
    <property type="match status" value="1"/>
</dbReference>
<dbReference type="InterPro" id="IPR051400">
    <property type="entry name" value="HAD-like_hydrolase"/>
</dbReference>
<evidence type="ECO:0000256" key="1">
    <source>
        <dbReference type="ARBA" id="ARBA00001946"/>
    </source>
</evidence>
<organism evidence="5 6">
    <name type="scientific">Paenibacillus plantiphilus</name>
    <dbReference type="NCBI Taxonomy" id="2905650"/>
    <lineage>
        <taxon>Bacteria</taxon>
        <taxon>Bacillati</taxon>
        <taxon>Bacillota</taxon>
        <taxon>Bacilli</taxon>
        <taxon>Bacillales</taxon>
        <taxon>Paenibacillaceae</taxon>
        <taxon>Paenibacillus</taxon>
    </lineage>
</organism>
<comment type="cofactor">
    <cofactor evidence="1">
        <name>Mg(2+)</name>
        <dbReference type="ChEBI" id="CHEBI:18420"/>
    </cofactor>
</comment>
<dbReference type="RefSeq" id="WP_236339497.1">
    <property type="nucleotide sequence ID" value="NZ_CAKMMF010000005.1"/>
</dbReference>
<dbReference type="InterPro" id="IPR041492">
    <property type="entry name" value="HAD_2"/>
</dbReference>
<keyword evidence="6" id="KW-1185">Reference proteome</keyword>
<dbReference type="PANTHER" id="PTHR46470">
    <property type="entry name" value="N-ACYLNEURAMINATE-9-PHOSPHATASE"/>
    <property type="match status" value="1"/>
</dbReference>
<evidence type="ECO:0000256" key="2">
    <source>
        <dbReference type="ARBA" id="ARBA00022723"/>
    </source>
</evidence>